<dbReference type="SUPFAM" id="SSF53756">
    <property type="entry name" value="UDP-Glycosyltransferase/glycogen phosphorylase"/>
    <property type="match status" value="1"/>
</dbReference>
<name>A0ABR5V824_9CORY</name>
<keyword evidence="1" id="KW-0328">Glycosyltransferase</keyword>
<dbReference type="InterPro" id="IPR028098">
    <property type="entry name" value="Glyco_trans_4-like_N"/>
</dbReference>
<accession>A0ABR5V824</accession>
<evidence type="ECO:0000256" key="2">
    <source>
        <dbReference type="ARBA" id="ARBA00022679"/>
    </source>
</evidence>
<dbReference type="CDD" id="cd03801">
    <property type="entry name" value="GT4_PimA-like"/>
    <property type="match status" value="1"/>
</dbReference>
<feature type="domain" description="Glycosyltransferase subfamily 4-like N-terminal" evidence="3">
    <location>
        <begin position="167"/>
        <end position="346"/>
    </location>
</feature>
<organism evidence="4 5">
    <name type="scientific">Corynebacterium simulans</name>
    <dbReference type="NCBI Taxonomy" id="146827"/>
    <lineage>
        <taxon>Bacteria</taxon>
        <taxon>Bacillati</taxon>
        <taxon>Actinomycetota</taxon>
        <taxon>Actinomycetes</taxon>
        <taxon>Mycobacteriales</taxon>
        <taxon>Corynebacteriaceae</taxon>
        <taxon>Corynebacterium</taxon>
    </lineage>
</organism>
<dbReference type="PANTHER" id="PTHR12526">
    <property type="entry name" value="GLYCOSYLTRANSFERASE"/>
    <property type="match status" value="1"/>
</dbReference>
<dbReference type="Gene3D" id="3.40.50.2000">
    <property type="entry name" value="Glycogen Phosphorylase B"/>
    <property type="match status" value="2"/>
</dbReference>
<gene>
    <name evidence="4" type="ORF">WM41_1741</name>
</gene>
<evidence type="ECO:0000259" key="3">
    <source>
        <dbReference type="Pfam" id="PF13579"/>
    </source>
</evidence>
<dbReference type="EMBL" id="LTEB01000030">
    <property type="protein sequence ID" value="KXU17704.1"/>
    <property type="molecule type" value="Genomic_DNA"/>
</dbReference>
<dbReference type="PANTHER" id="PTHR12526:SF629">
    <property type="entry name" value="TEICHURONIC ACID BIOSYNTHESIS GLYCOSYLTRANSFERASE TUAH-RELATED"/>
    <property type="match status" value="1"/>
</dbReference>
<protein>
    <submittedName>
        <fullName evidence="4">Glycosyl transferases group 1 family protein</fullName>
    </submittedName>
</protein>
<keyword evidence="2 4" id="KW-0808">Transferase</keyword>
<evidence type="ECO:0000256" key="1">
    <source>
        <dbReference type="ARBA" id="ARBA00022676"/>
    </source>
</evidence>
<evidence type="ECO:0000313" key="4">
    <source>
        <dbReference type="EMBL" id="KXU17704.1"/>
    </source>
</evidence>
<proteinExistence type="predicted"/>
<comment type="caution">
    <text evidence="4">The sequence shown here is derived from an EMBL/GenBank/DDBJ whole genome shotgun (WGS) entry which is preliminary data.</text>
</comment>
<dbReference type="Proteomes" id="UP000070339">
    <property type="component" value="Unassembled WGS sequence"/>
</dbReference>
<dbReference type="RefSeq" id="WP_061923912.1">
    <property type="nucleotide sequence ID" value="NZ_LTEB01000030.1"/>
</dbReference>
<reference evidence="4 5" key="1">
    <citation type="journal article" date="2016" name="Int. J. Syst. Evol. Microbiol.">
        <title>Resolving the Complexity of Human Skin Metagenomes Using Single-Molecule Sequencing.</title>
        <authorList>
            <consortium name="NISC Comparative Sequencing Program"/>
            <person name="Tsai Y.C."/>
            <person name="Conlan S."/>
            <person name="Deming C."/>
            <person name="Segre J.A."/>
            <person name="Kong H.H."/>
            <person name="Korlach J."/>
            <person name="Oh J."/>
        </authorList>
    </citation>
    <scope>NUCLEOTIDE SEQUENCE [LARGE SCALE GENOMIC DNA]</scope>
    <source>
        <strain evidence="4 5">1B08</strain>
    </source>
</reference>
<dbReference type="GO" id="GO:0016740">
    <property type="term" value="F:transferase activity"/>
    <property type="evidence" value="ECO:0007669"/>
    <property type="project" value="UniProtKB-KW"/>
</dbReference>
<dbReference type="Pfam" id="PF13692">
    <property type="entry name" value="Glyco_trans_1_4"/>
    <property type="match status" value="1"/>
</dbReference>
<dbReference type="Pfam" id="PF13579">
    <property type="entry name" value="Glyco_trans_4_4"/>
    <property type="match status" value="1"/>
</dbReference>
<evidence type="ECO:0000313" key="5">
    <source>
        <dbReference type="Proteomes" id="UP000070339"/>
    </source>
</evidence>
<sequence length="562" mass="63098">MKHTEKTSWFEKAVCIAQSCTQLMEFAIVDGLLQPRVFRTKIGQRLRQVIHASRIDKIRRPIVSLTERRNALNFEPRSQFQRLESGPGGVYFNELPNFGELMDDGRFDEAFKLARHGWQRRIAKQAMANMQVCAVPSVPLPDRSSMARHQAPRVLFLITNSYPFTQSGYAVRTHSLLQAMQDSGAYVEAMTRFGYPAIVGKPIFRRTQIVDGIAYHRMLDWRFPLSVQKVQQRAVAAVVEHARAMGATHIHTTTDFHNAAVASAAAVQLGIPWIYEVRGEATETWVSGVEYPRDEYRNNSWRAIEARKLEASAVEAASGAVFLSEVSRQHFQSLVETMPPSVLVPNSISETDAEESRQILQQMLQAKQDETVTASVRSLRRNAARQELGGFEEFNTWVGSVSAIVDYEGFETLIESLKYLDDDVAVLLVGGGSARGRLEELARSLGVSHRVRFAGVQPFSEINKWYEALDAFVIPRRDQTVCRRVTPIKAQKAMALGVPVIASDLPALREVTGGNATYFTAGDVFRLSEAVGESKSQDIARSMRWIQGQVWKASVERLINFY</sequence>
<keyword evidence="5" id="KW-1185">Reference proteome</keyword>